<evidence type="ECO:0000256" key="2">
    <source>
        <dbReference type="SAM" id="SignalP"/>
    </source>
</evidence>
<dbReference type="Pfam" id="PF25881">
    <property type="entry name" value="HH_YBHG"/>
    <property type="match status" value="1"/>
</dbReference>
<feature type="coiled-coil region" evidence="1">
    <location>
        <begin position="80"/>
        <end position="164"/>
    </location>
</feature>
<dbReference type="InterPro" id="IPR059052">
    <property type="entry name" value="HH_YbhG-like"/>
</dbReference>
<dbReference type="Gene3D" id="2.40.50.100">
    <property type="match status" value="1"/>
</dbReference>
<protein>
    <submittedName>
        <fullName evidence="4">HlyD family efflux transporter periplasmic adaptor subunit</fullName>
    </submittedName>
</protein>
<feature type="chain" id="PRO_5045640557" evidence="2">
    <location>
        <begin position="23"/>
        <end position="325"/>
    </location>
</feature>
<dbReference type="Gene3D" id="1.10.287.470">
    <property type="entry name" value="Helix hairpin bin"/>
    <property type="match status" value="2"/>
</dbReference>
<dbReference type="PROSITE" id="PS51257">
    <property type="entry name" value="PROKAR_LIPOPROTEIN"/>
    <property type="match status" value="1"/>
</dbReference>
<gene>
    <name evidence="4" type="ORF">LIN78_06335</name>
</gene>
<evidence type="ECO:0000256" key="1">
    <source>
        <dbReference type="SAM" id="Coils"/>
    </source>
</evidence>
<dbReference type="RefSeq" id="WP_227179662.1">
    <property type="nucleotide sequence ID" value="NZ_JAJBZT010000003.1"/>
</dbReference>
<evidence type="ECO:0000259" key="3">
    <source>
        <dbReference type="Pfam" id="PF25881"/>
    </source>
</evidence>
<proteinExistence type="predicted"/>
<dbReference type="Proteomes" id="UP001165395">
    <property type="component" value="Unassembled WGS sequence"/>
</dbReference>
<organism evidence="4 5">
    <name type="scientific">Leeia speluncae</name>
    <dbReference type="NCBI Taxonomy" id="2884804"/>
    <lineage>
        <taxon>Bacteria</taxon>
        <taxon>Pseudomonadati</taxon>
        <taxon>Pseudomonadota</taxon>
        <taxon>Betaproteobacteria</taxon>
        <taxon>Neisseriales</taxon>
        <taxon>Leeiaceae</taxon>
        <taxon>Leeia</taxon>
    </lineage>
</organism>
<evidence type="ECO:0000313" key="4">
    <source>
        <dbReference type="EMBL" id="MCB6183157.1"/>
    </source>
</evidence>
<dbReference type="PANTHER" id="PTHR30438">
    <property type="entry name" value="36 KDA ANTIGEN-RELATED"/>
    <property type="match status" value="1"/>
</dbReference>
<feature type="domain" description="YbhG-like alpha-helical hairpin" evidence="3">
    <location>
        <begin position="72"/>
        <end position="192"/>
    </location>
</feature>
<dbReference type="Gene3D" id="2.40.30.170">
    <property type="match status" value="1"/>
</dbReference>
<comment type="caution">
    <text evidence="4">The sequence shown here is derived from an EMBL/GenBank/DDBJ whole genome shotgun (WGS) entry which is preliminary data.</text>
</comment>
<accession>A0ABS8D4N6</accession>
<keyword evidence="5" id="KW-1185">Reference proteome</keyword>
<keyword evidence="1" id="KW-0175">Coiled coil</keyword>
<dbReference type="EMBL" id="JAJBZT010000003">
    <property type="protein sequence ID" value="MCB6183157.1"/>
    <property type="molecule type" value="Genomic_DNA"/>
</dbReference>
<keyword evidence="2" id="KW-0732">Signal</keyword>
<sequence length="325" mass="34660">MLSTFKNTALANLIILSGVFLVACQQQEQNSITGYIEGDYTYLSTASSGFVSEAPVSRGQAVIAGQPLFKVDTAPEDEGLAQANAQVDAAKNQVKNLQAAKRETEIAALMANLTSAKAALQLAEIEYKRQSSLLSQKFVSASVVDAAKSNRDQAKATVSALQAQIATYRSPIGRTGEVGAATANVSSAESVVRQKAWLVAHQSATAPQNGLVSEVFYQPGEWVNAGSPVVRFLADNKRLIRFYIPEALRTKYQTGQVISVTCDGCGQPISATVRFISASAEYTPPVIYSEQSRSRLVFRAEATISGNRTALPLGLPVSIKAANHE</sequence>
<reference evidence="4" key="1">
    <citation type="submission" date="2021-10" db="EMBL/GenBank/DDBJ databases">
        <title>The complete genome sequence of Leeia sp. TBRC 13508.</title>
        <authorList>
            <person name="Charoenyingcharoen P."/>
            <person name="Yukphan P."/>
        </authorList>
    </citation>
    <scope>NUCLEOTIDE SEQUENCE</scope>
    <source>
        <strain evidence="4">TBRC 13508</strain>
    </source>
</reference>
<name>A0ABS8D4N6_9NEIS</name>
<dbReference type="PANTHER" id="PTHR30438:SF2">
    <property type="entry name" value="MEMBRANE PROTEIN"/>
    <property type="match status" value="1"/>
</dbReference>
<feature type="signal peptide" evidence="2">
    <location>
        <begin position="1"/>
        <end position="22"/>
    </location>
</feature>
<evidence type="ECO:0000313" key="5">
    <source>
        <dbReference type="Proteomes" id="UP001165395"/>
    </source>
</evidence>
<dbReference type="SUPFAM" id="SSF111369">
    <property type="entry name" value="HlyD-like secretion proteins"/>
    <property type="match status" value="2"/>
</dbReference>